<dbReference type="InterPro" id="IPR000795">
    <property type="entry name" value="T_Tr_GTP-bd_dom"/>
</dbReference>
<evidence type="ECO:0000256" key="7">
    <source>
        <dbReference type="ARBA" id="ARBA00022490"/>
    </source>
</evidence>
<reference evidence="20" key="1">
    <citation type="submission" date="2015-09" db="EMBL/GenBank/DDBJ databases">
        <title>Scylla olivacea transcriptome.</title>
        <authorList>
            <person name="Ikhwanuddin M."/>
        </authorList>
    </citation>
    <scope>NUCLEOTIDE SEQUENCE</scope>
</reference>
<comment type="function">
    <text evidence="15">Translation factor required for the incorporation of the rare amino acid selenocysteine encoded by UGA codons. Replaces the eRF1-eRF3-GTP ternary complex for the insertion of selenocysteine directed by the UGA codon. Insertion of selenocysteine at UGA codons is mediated by SECISBP2 and EEFSEC: SECISBP2 (1) specifically binds the SECIS sequence once the 80S ribosome encounters an in-frame UGA codon and (2) contacts the RPS27A/eS31 of the 40S ribosome before ribosome stalling. (3) GTP-bound EEFSEC then delivers selenocysteinyl-tRNA(Sec) to the 80S ribosome and adopts a preaccommodated state conformation. (4) After GTP hydrolysis, EEFSEC dissociates from the assembly, selenocysteinyl-tRNA(Sec) accommodates, and peptide bond synthesis and selenoprotein elongation occur.</text>
</comment>
<dbReference type="InterPro" id="IPR049394">
    <property type="entry name" value="eEFSec_C"/>
</dbReference>
<dbReference type="InterPro" id="IPR004161">
    <property type="entry name" value="EFTu-like_2"/>
</dbReference>
<dbReference type="FunFam" id="3.40.50.300:FF:000900">
    <property type="entry name" value="Eukaryotic elongation factor, selenocysteine-tRNA-specific"/>
    <property type="match status" value="1"/>
</dbReference>
<keyword evidence="9" id="KW-0547">Nucleotide-binding</keyword>
<dbReference type="InterPro" id="IPR009000">
    <property type="entry name" value="Transl_B-barrel_sf"/>
</dbReference>
<dbReference type="GO" id="GO:0005634">
    <property type="term" value="C:nucleus"/>
    <property type="evidence" value="ECO:0007669"/>
    <property type="project" value="UniProtKB-SubCell"/>
</dbReference>
<dbReference type="PANTHER" id="PTHR43721">
    <property type="entry name" value="ELONGATION FACTOR TU-RELATED"/>
    <property type="match status" value="1"/>
</dbReference>
<proteinExistence type="predicted"/>
<evidence type="ECO:0000256" key="11">
    <source>
        <dbReference type="ARBA" id="ARBA00022917"/>
    </source>
</evidence>
<evidence type="ECO:0000256" key="6">
    <source>
        <dbReference type="ARBA" id="ARBA00022481"/>
    </source>
</evidence>
<sequence length="556" mass="61119">MAGKTLNFNVGVLGHVDSGKTSLAKALSTVASTACFDKNPQSKERGITIDLGFSSFVVEAPEHVQAGGYEKLQFTLVDCPGHASLIRTIIGGAQIIDAMMLIVDITKGIQTQTAECLVIGEILCDNLLVVFNKVDLIPQQKQKATIEKMTKRILLTLQKTKFANSKIIAVSAKPGGAEASDESPIGVEELIKAMQESSYIPKRDSLGPFLFSVDHCFSIRGQGTIMTGTVLQGMVTVNDTIEIPSLKVTKKVKSMQMFRQPVEKVSQGDRVGICVTQFDPKLLERGLVGSPGVIKTAFGVLARVSKISYYKLPIETKAKFHISIGHETVMARASFFHIENQESAGETFDFNCTYKHQQELFAPKHEDGTTSHLHQFALLQFEKPIQITPNSSLIGSKLDMDVHTNMCRLAFKGELLEIFTEKNYQETQLERIKVYKNKSKEGLVERMANENEIIVKNLLKKDTNSQLFVGLKVKLSTGEEGIIDGTFGQGGKVKVRISSGLQDTTKVLLQKLSAGKKKGKSGQENQPSPDNSSEPVKVILNFKKYVFSNSKKIVQT</sequence>
<evidence type="ECO:0000256" key="18">
    <source>
        <dbReference type="SAM" id="MobiDB-lite"/>
    </source>
</evidence>
<keyword evidence="8" id="KW-0597">Phosphoprotein</keyword>
<dbReference type="Gene3D" id="3.40.50.300">
    <property type="entry name" value="P-loop containing nucleotide triphosphate hydrolases"/>
    <property type="match status" value="1"/>
</dbReference>
<keyword evidence="10" id="KW-0378">Hydrolase</keyword>
<dbReference type="GO" id="GO:0005525">
    <property type="term" value="F:GTP binding"/>
    <property type="evidence" value="ECO:0007669"/>
    <property type="project" value="UniProtKB-KW"/>
</dbReference>
<evidence type="ECO:0000256" key="13">
    <source>
        <dbReference type="ARBA" id="ARBA00023242"/>
    </source>
</evidence>
<protein>
    <recommendedName>
        <fullName evidence="5">Selenocysteine-specific elongation factor</fullName>
    </recommendedName>
    <alternativeName>
        <fullName evidence="17">Elongation factor sec</fullName>
    </alternativeName>
    <alternativeName>
        <fullName evidence="16">Eukaryotic elongation factor, selenocysteine-tRNA-specific</fullName>
    </alternativeName>
</protein>
<dbReference type="SUPFAM" id="SSF52540">
    <property type="entry name" value="P-loop containing nucleoside triphosphate hydrolases"/>
    <property type="match status" value="1"/>
</dbReference>
<evidence type="ECO:0000256" key="14">
    <source>
        <dbReference type="ARBA" id="ARBA00049117"/>
    </source>
</evidence>
<keyword evidence="11" id="KW-0648">Protein biosynthesis</keyword>
<dbReference type="PRINTS" id="PR00315">
    <property type="entry name" value="ELONGATNFCT"/>
</dbReference>
<dbReference type="Pfam" id="PF21208">
    <property type="entry name" value="euk_SelB_III"/>
    <property type="match status" value="1"/>
</dbReference>
<dbReference type="AlphaFoldDB" id="A0A0P4WG20"/>
<evidence type="ECO:0000256" key="4">
    <source>
        <dbReference type="ARBA" id="ARBA00004496"/>
    </source>
</evidence>
<keyword evidence="7" id="KW-0963">Cytoplasm</keyword>
<name>A0A0P4WG20_SCYOL</name>
<accession>A0A0P4WG20</accession>
<evidence type="ECO:0000256" key="5">
    <source>
        <dbReference type="ARBA" id="ARBA00015953"/>
    </source>
</evidence>
<comment type="subcellular location">
    <subcellularLocation>
        <location evidence="4">Cytoplasm</location>
    </subcellularLocation>
    <subcellularLocation>
        <location evidence="3">Nucleus</location>
    </subcellularLocation>
</comment>
<comment type="catalytic activity">
    <reaction evidence="14">
        <text>GTP + H2O = GDP + phosphate + H(+)</text>
        <dbReference type="Rhea" id="RHEA:19669"/>
        <dbReference type="ChEBI" id="CHEBI:15377"/>
        <dbReference type="ChEBI" id="CHEBI:15378"/>
        <dbReference type="ChEBI" id="CHEBI:37565"/>
        <dbReference type="ChEBI" id="CHEBI:43474"/>
        <dbReference type="ChEBI" id="CHEBI:58189"/>
    </reaction>
    <physiologicalReaction direction="left-to-right" evidence="14">
        <dbReference type="Rhea" id="RHEA:19670"/>
    </physiologicalReaction>
</comment>
<dbReference type="Pfam" id="PF00009">
    <property type="entry name" value="GTP_EFTU"/>
    <property type="match status" value="1"/>
</dbReference>
<keyword evidence="12" id="KW-0342">GTP-binding</keyword>
<dbReference type="Pfam" id="PF21131">
    <property type="entry name" value="eEFSec_4th"/>
    <property type="match status" value="1"/>
</dbReference>
<dbReference type="PROSITE" id="PS51722">
    <property type="entry name" value="G_TR_2"/>
    <property type="match status" value="1"/>
</dbReference>
<evidence type="ECO:0000256" key="15">
    <source>
        <dbReference type="ARBA" id="ARBA00054716"/>
    </source>
</evidence>
<evidence type="ECO:0000256" key="8">
    <source>
        <dbReference type="ARBA" id="ARBA00022553"/>
    </source>
</evidence>
<dbReference type="GO" id="GO:0001514">
    <property type="term" value="P:selenocysteine incorporation"/>
    <property type="evidence" value="ECO:0007669"/>
    <property type="project" value="TreeGrafter"/>
</dbReference>
<feature type="region of interest" description="Disordered" evidence="18">
    <location>
        <begin position="513"/>
        <end position="534"/>
    </location>
</feature>
<dbReference type="CDD" id="cd04094">
    <property type="entry name" value="eSelB_III"/>
    <property type="match status" value="1"/>
</dbReference>
<evidence type="ECO:0000256" key="12">
    <source>
        <dbReference type="ARBA" id="ARBA00023134"/>
    </source>
</evidence>
<dbReference type="InterPro" id="IPR027417">
    <property type="entry name" value="P-loop_NTPase"/>
</dbReference>
<dbReference type="PANTHER" id="PTHR43721:SF11">
    <property type="entry name" value="SELENOCYSTEINE-SPECIFIC ELONGATION FACTOR"/>
    <property type="match status" value="1"/>
</dbReference>
<evidence type="ECO:0000256" key="16">
    <source>
        <dbReference type="ARBA" id="ARBA00076506"/>
    </source>
</evidence>
<dbReference type="FunFam" id="2.40.30.10:FF:000052">
    <property type="entry name" value="Selenocysteine-specific elongation factor EF-Sec"/>
    <property type="match status" value="1"/>
</dbReference>
<evidence type="ECO:0000313" key="20">
    <source>
        <dbReference type="EMBL" id="JAI65743.1"/>
    </source>
</evidence>
<dbReference type="GO" id="GO:0003746">
    <property type="term" value="F:translation elongation factor activity"/>
    <property type="evidence" value="ECO:0007669"/>
    <property type="project" value="TreeGrafter"/>
</dbReference>
<dbReference type="EMBL" id="GDRN01057074">
    <property type="protein sequence ID" value="JAI65743.1"/>
    <property type="molecule type" value="Transcribed_RNA"/>
</dbReference>
<keyword evidence="13" id="KW-0539">Nucleus</keyword>
<dbReference type="CDD" id="cd01889">
    <property type="entry name" value="SelB_euk"/>
    <property type="match status" value="1"/>
</dbReference>
<organism evidence="20">
    <name type="scientific">Scylla olivacea</name>
    <name type="common">Orange mud crab</name>
    <name type="synonym">Cancer olivacea</name>
    <dbReference type="NCBI Taxonomy" id="85551"/>
    <lineage>
        <taxon>Eukaryota</taxon>
        <taxon>Metazoa</taxon>
        <taxon>Ecdysozoa</taxon>
        <taxon>Arthropoda</taxon>
        <taxon>Crustacea</taxon>
        <taxon>Multicrustacea</taxon>
        <taxon>Malacostraca</taxon>
        <taxon>Eumalacostraca</taxon>
        <taxon>Eucarida</taxon>
        <taxon>Decapoda</taxon>
        <taxon>Pleocyemata</taxon>
        <taxon>Brachyura</taxon>
        <taxon>Eubrachyura</taxon>
        <taxon>Portunoidea</taxon>
        <taxon>Portunidae</taxon>
        <taxon>Portuninae</taxon>
        <taxon>Scylla</taxon>
    </lineage>
</organism>
<feature type="compositionally biased region" description="Polar residues" evidence="18">
    <location>
        <begin position="524"/>
        <end position="534"/>
    </location>
</feature>
<dbReference type="InterPro" id="IPR049393">
    <property type="entry name" value="eEFSec_III"/>
</dbReference>
<dbReference type="GO" id="GO:0003924">
    <property type="term" value="F:GTPase activity"/>
    <property type="evidence" value="ECO:0007669"/>
    <property type="project" value="InterPro"/>
</dbReference>
<comment type="cofactor">
    <cofactor evidence="1">
        <name>Mn(2+)</name>
        <dbReference type="ChEBI" id="CHEBI:29035"/>
    </cofactor>
</comment>
<evidence type="ECO:0000256" key="3">
    <source>
        <dbReference type="ARBA" id="ARBA00004123"/>
    </source>
</evidence>
<comment type="cofactor">
    <cofactor evidence="2">
        <name>Mg(2+)</name>
        <dbReference type="ChEBI" id="CHEBI:18420"/>
    </cofactor>
</comment>
<feature type="domain" description="Tr-type G" evidence="19">
    <location>
        <begin position="5"/>
        <end position="202"/>
    </location>
</feature>
<dbReference type="GO" id="GO:0005737">
    <property type="term" value="C:cytoplasm"/>
    <property type="evidence" value="ECO:0007669"/>
    <property type="project" value="UniProtKB-SubCell"/>
</dbReference>
<dbReference type="Gene3D" id="2.40.30.10">
    <property type="entry name" value="Translation factors"/>
    <property type="match status" value="2"/>
</dbReference>
<dbReference type="InterPro" id="IPR050055">
    <property type="entry name" value="EF-Tu_GTPase"/>
</dbReference>
<evidence type="ECO:0000256" key="1">
    <source>
        <dbReference type="ARBA" id="ARBA00001936"/>
    </source>
</evidence>
<evidence type="ECO:0000256" key="9">
    <source>
        <dbReference type="ARBA" id="ARBA00022741"/>
    </source>
</evidence>
<keyword evidence="6" id="KW-0488">Methylation</keyword>
<evidence type="ECO:0000256" key="2">
    <source>
        <dbReference type="ARBA" id="ARBA00001946"/>
    </source>
</evidence>
<evidence type="ECO:0000256" key="10">
    <source>
        <dbReference type="ARBA" id="ARBA00022801"/>
    </source>
</evidence>
<dbReference type="CDD" id="cd03696">
    <property type="entry name" value="SelB_II"/>
    <property type="match status" value="1"/>
</dbReference>
<evidence type="ECO:0000256" key="17">
    <source>
        <dbReference type="ARBA" id="ARBA00082387"/>
    </source>
</evidence>
<dbReference type="SUPFAM" id="SSF50447">
    <property type="entry name" value="Translation proteins"/>
    <property type="match status" value="1"/>
</dbReference>
<dbReference type="Pfam" id="PF03144">
    <property type="entry name" value="GTP_EFTU_D2"/>
    <property type="match status" value="1"/>
</dbReference>
<evidence type="ECO:0000259" key="19">
    <source>
        <dbReference type="PROSITE" id="PS51722"/>
    </source>
</evidence>